<dbReference type="Proteomes" id="UP000595437">
    <property type="component" value="Chromosome 2"/>
</dbReference>
<accession>A0A7T8KM34</accession>
<keyword evidence="2" id="KW-1185">Reference proteome</keyword>
<name>A0A7T8KM34_CALRO</name>
<protein>
    <submittedName>
        <fullName evidence="1">Uncharacterized protein</fullName>
    </submittedName>
</protein>
<dbReference type="EMBL" id="CP045891">
    <property type="protein sequence ID" value="QQP58391.1"/>
    <property type="molecule type" value="Genomic_DNA"/>
</dbReference>
<proteinExistence type="predicted"/>
<evidence type="ECO:0000313" key="2">
    <source>
        <dbReference type="Proteomes" id="UP000595437"/>
    </source>
</evidence>
<reference evidence="2" key="1">
    <citation type="submission" date="2021-01" db="EMBL/GenBank/DDBJ databases">
        <title>Caligus Genome Assembly.</title>
        <authorList>
            <person name="Gallardo-Escarate C."/>
        </authorList>
    </citation>
    <scope>NUCLEOTIDE SEQUENCE [LARGE SCALE GENOMIC DNA]</scope>
</reference>
<sequence length="62" mass="7236">KMSKPVHPLFRYFLYARTRLAKCSLLRIYLPNNDNMVLRNAFTIWSKCSDYPGASTNHRAST</sequence>
<evidence type="ECO:0000313" key="1">
    <source>
        <dbReference type="EMBL" id="QQP58391.1"/>
    </source>
</evidence>
<gene>
    <name evidence="1" type="ORF">FKW44_003692</name>
</gene>
<dbReference type="AlphaFoldDB" id="A0A7T8KM34"/>
<feature type="non-terminal residue" evidence="1">
    <location>
        <position position="1"/>
    </location>
</feature>
<organism evidence="1 2">
    <name type="scientific">Caligus rogercresseyi</name>
    <name type="common">Sea louse</name>
    <dbReference type="NCBI Taxonomy" id="217165"/>
    <lineage>
        <taxon>Eukaryota</taxon>
        <taxon>Metazoa</taxon>
        <taxon>Ecdysozoa</taxon>
        <taxon>Arthropoda</taxon>
        <taxon>Crustacea</taxon>
        <taxon>Multicrustacea</taxon>
        <taxon>Hexanauplia</taxon>
        <taxon>Copepoda</taxon>
        <taxon>Siphonostomatoida</taxon>
        <taxon>Caligidae</taxon>
        <taxon>Caligus</taxon>
    </lineage>
</organism>